<evidence type="ECO:0000313" key="2">
    <source>
        <dbReference type="EMBL" id="KIV88217.1"/>
    </source>
</evidence>
<feature type="domain" description="Heterokaryon incompatibility" evidence="1">
    <location>
        <begin position="354"/>
        <end position="501"/>
    </location>
</feature>
<dbReference type="HOGENOM" id="CLU_009388_3_0_1"/>
<proteinExistence type="predicted"/>
<dbReference type="AlphaFoldDB" id="A0A0D1Z047"/>
<evidence type="ECO:0000259" key="1">
    <source>
        <dbReference type="Pfam" id="PF06985"/>
    </source>
</evidence>
<dbReference type="PANTHER" id="PTHR39596">
    <property type="match status" value="1"/>
</dbReference>
<accession>A0A0D1Z047</accession>
<dbReference type="GeneID" id="27326979"/>
<reference evidence="2 3" key="1">
    <citation type="submission" date="2015-01" db="EMBL/GenBank/DDBJ databases">
        <title>The Genome Sequence of Exophiala mesophila CBS40295.</title>
        <authorList>
            <consortium name="The Broad Institute Genomics Platform"/>
            <person name="Cuomo C."/>
            <person name="de Hoog S."/>
            <person name="Gorbushina A."/>
            <person name="Stielow B."/>
            <person name="Teixiera M."/>
            <person name="Abouelleil A."/>
            <person name="Chapman S.B."/>
            <person name="Priest M."/>
            <person name="Young S.K."/>
            <person name="Wortman J."/>
            <person name="Nusbaum C."/>
            <person name="Birren B."/>
        </authorList>
    </citation>
    <scope>NUCLEOTIDE SEQUENCE [LARGE SCALE GENOMIC DNA]</scope>
    <source>
        <strain evidence="2 3">CBS 40295</strain>
    </source>
</reference>
<dbReference type="RefSeq" id="XP_016219791.1">
    <property type="nucleotide sequence ID" value="XM_016374247.1"/>
</dbReference>
<protein>
    <recommendedName>
        <fullName evidence="1">Heterokaryon incompatibility domain-containing protein</fullName>
    </recommendedName>
</protein>
<dbReference type="EMBL" id="KN847526">
    <property type="protein sequence ID" value="KIV88217.1"/>
    <property type="molecule type" value="Genomic_DNA"/>
</dbReference>
<dbReference type="VEuPathDB" id="FungiDB:PV10_09134"/>
<sequence>MDHLDRPSHPSRDQYKIPYVCLAPYDEGDFLSYPSRCGFNDASVLEGNFIHKSPDGEDEAVDLARVQSFLQSWLFFGLIFEVHRTVGRPFSPNDYVSRESLLTTASGERRGLTRRVNTSALSGLLAFWVDSFKAKRSAGELSFEDVRQLCFKVDTYLQPAYKICYHLVQGRHSYIDQDLLLSFMCLGNTVDDAMAVVFQRCFYDFLPPHQQNAQLSPSGWVPLKRRWDAPLRILQTLVHSGWCPFDVGILERDFGINEIIYASQLRRHGSVERHSPCTPTACIANNIDDLTYVTRHETLGTKCPGSSCSDIEFDHPTLCEIIRRGSRPIVRSEIDAHDGLHFRIVPYDGDVTPYVAISHVWSHGLGNTRKNTLPRCQLEALHRRTSALLAAFTSYNGPEPTQDIKTKRVSYFWLDTICVPVKPEDVEMRKMAISSMASIYEEAHSVLVLDEGLMNTSLHLSEDAVKIRAPNRQSKPPFSQKQLVFSLLFSDWWRRLWTLQEGVLPDYLFVAFADFSVFLSHAVPAGREEHVENRADLSSDRVKEGLSDLIDKSHIADDKGVIIVDRKTSKGDMHHRRRVLRLLCNRTTSRIGDEPICVATLMGLDVQILLDTKTPERMQMLYKCLGRIPAGLVFLPVPKLQIEHFRWAPRSLIGVPISLTTTQVLLSDEDGEAEVTELGVRLQASGYPLASQGVPLKNNFYIFPGTPGSIPSGQDEDRLTDIDKVRADNEQIVAVTLHDQQVMDRFGDAGISGHSFWETMSGQDLIDPVVILPSKRRIDYAQNPGILAGRARLIDGVWHAKFLCNVWTFRNSMAMWGDSSGTGRGTIANRVREERAALAQGERTGKMAWFQSSEVVREWRIS</sequence>
<organism evidence="2 3">
    <name type="scientific">Exophiala mesophila</name>
    <name type="common">Black yeast-like fungus</name>
    <dbReference type="NCBI Taxonomy" id="212818"/>
    <lineage>
        <taxon>Eukaryota</taxon>
        <taxon>Fungi</taxon>
        <taxon>Dikarya</taxon>
        <taxon>Ascomycota</taxon>
        <taxon>Pezizomycotina</taxon>
        <taxon>Eurotiomycetes</taxon>
        <taxon>Chaetothyriomycetidae</taxon>
        <taxon>Chaetothyriales</taxon>
        <taxon>Herpotrichiellaceae</taxon>
        <taxon>Exophiala</taxon>
    </lineage>
</organism>
<gene>
    <name evidence="2" type="ORF">PV10_09134</name>
</gene>
<dbReference type="InterPro" id="IPR010730">
    <property type="entry name" value="HET"/>
</dbReference>
<dbReference type="STRING" id="212818.A0A0D1Z047"/>
<name>A0A0D1Z047_EXOME</name>
<keyword evidence="3" id="KW-1185">Reference proteome</keyword>
<dbReference type="Proteomes" id="UP000054302">
    <property type="component" value="Unassembled WGS sequence"/>
</dbReference>
<dbReference type="PANTHER" id="PTHR39596:SF2">
    <property type="entry name" value="HET DOMAIN PROTEIN (AFU_ORTHOLOGUE AFUA_1G17550)-RELATED"/>
    <property type="match status" value="1"/>
</dbReference>
<dbReference type="OrthoDB" id="2426273at2759"/>
<evidence type="ECO:0000313" key="3">
    <source>
        <dbReference type="Proteomes" id="UP000054302"/>
    </source>
</evidence>
<dbReference type="OMA" id="GYRWACH"/>
<dbReference type="Pfam" id="PF06985">
    <property type="entry name" value="HET"/>
    <property type="match status" value="1"/>
</dbReference>